<proteinExistence type="predicted"/>
<evidence type="ECO:0000259" key="4">
    <source>
        <dbReference type="PROSITE" id="PS01124"/>
    </source>
</evidence>
<evidence type="ECO:0000256" key="3">
    <source>
        <dbReference type="ARBA" id="ARBA00023163"/>
    </source>
</evidence>
<keyword evidence="2" id="KW-0238">DNA-binding</keyword>
<dbReference type="Pfam" id="PF12625">
    <property type="entry name" value="Arabinose_bd"/>
    <property type="match status" value="1"/>
</dbReference>
<dbReference type="Proteomes" id="UP001208935">
    <property type="component" value="Unassembled WGS sequence"/>
</dbReference>
<evidence type="ECO:0000256" key="2">
    <source>
        <dbReference type="ARBA" id="ARBA00023125"/>
    </source>
</evidence>
<evidence type="ECO:0000313" key="5">
    <source>
        <dbReference type="EMBL" id="MCW5322383.1"/>
    </source>
</evidence>
<accession>A0ABT3KVL8</accession>
<dbReference type="PANTHER" id="PTHR47894">
    <property type="entry name" value="HTH-TYPE TRANSCRIPTIONAL REGULATOR GADX"/>
    <property type="match status" value="1"/>
</dbReference>
<dbReference type="RefSeq" id="WP_265282684.1">
    <property type="nucleotide sequence ID" value="NZ_QZCW01000003.1"/>
</dbReference>
<dbReference type="InterPro" id="IPR009057">
    <property type="entry name" value="Homeodomain-like_sf"/>
</dbReference>
<feature type="domain" description="HTH araC/xylS-type" evidence="4">
    <location>
        <begin position="233"/>
        <end position="331"/>
    </location>
</feature>
<comment type="caution">
    <text evidence="5">The sequence shown here is derived from an EMBL/GenBank/DDBJ whole genome shotgun (WGS) entry which is preliminary data.</text>
</comment>
<keyword evidence="6" id="KW-1185">Reference proteome</keyword>
<reference evidence="6" key="1">
    <citation type="submission" date="2023-07" db="EMBL/GenBank/DDBJ databases">
        <title>Verminephrobacter genomes.</title>
        <authorList>
            <person name="Lund M.B."/>
        </authorList>
    </citation>
    <scope>NUCLEOTIDE SEQUENCE [LARGE SCALE GENOMIC DNA]</scope>
    <source>
        <strain evidence="6">AtM5-05</strain>
    </source>
</reference>
<dbReference type="InterPro" id="IPR032687">
    <property type="entry name" value="AraC-type_N"/>
</dbReference>
<protein>
    <submittedName>
        <fullName evidence="5">AraC family transcriptional regulator</fullName>
    </submittedName>
</protein>
<dbReference type="SMART" id="SM00342">
    <property type="entry name" value="HTH_ARAC"/>
    <property type="match status" value="1"/>
</dbReference>
<gene>
    <name evidence="5" type="ORF">D5039_14845</name>
</gene>
<evidence type="ECO:0000313" key="6">
    <source>
        <dbReference type="Proteomes" id="UP001208935"/>
    </source>
</evidence>
<dbReference type="Pfam" id="PF12833">
    <property type="entry name" value="HTH_18"/>
    <property type="match status" value="1"/>
</dbReference>
<dbReference type="PANTHER" id="PTHR47894:SF4">
    <property type="entry name" value="HTH-TYPE TRANSCRIPTIONAL REGULATOR GADX"/>
    <property type="match status" value="1"/>
</dbReference>
<dbReference type="SUPFAM" id="SSF46689">
    <property type="entry name" value="Homeodomain-like"/>
    <property type="match status" value="1"/>
</dbReference>
<dbReference type="EMBL" id="QZCW01000003">
    <property type="protein sequence ID" value="MCW5322383.1"/>
    <property type="molecule type" value="Genomic_DNA"/>
</dbReference>
<keyword evidence="3" id="KW-0804">Transcription</keyword>
<dbReference type="Gene3D" id="1.10.10.60">
    <property type="entry name" value="Homeodomain-like"/>
    <property type="match status" value="1"/>
</dbReference>
<dbReference type="InterPro" id="IPR018060">
    <property type="entry name" value="HTH_AraC"/>
</dbReference>
<keyword evidence="1" id="KW-0805">Transcription regulation</keyword>
<sequence>MVQSSGLQGYSTLMHTLGSDPIALLSRYRLSPKSLTGEDALLSLRAGVHLLEASARMTGCADFGLRLSQLQNMNVLGPLSIVLQNASTVRLAWDYVARHMFVHTPGLALDVRDDSALINGAAEMVVQIRLNHLPTQRQTIDLCLGNMHRTTQLLAGPSYHLLAVTLPHAPVAPIAIYREFFGAHVIAEQPRAALHLRRETLDASLQNTNPALRQITQDYLARHFRVPEENISARVRLALRRSLGTQRGNKTDVAQLLAIHPRTLQRHLAAERTSFEALREETRKEVALHYLRETHIALGQLADILGFSDQSAMTRSCRRWFGVPPSVLRSRDAMDDDPHT</sequence>
<dbReference type="PROSITE" id="PS01124">
    <property type="entry name" value="HTH_ARAC_FAMILY_2"/>
    <property type="match status" value="1"/>
</dbReference>
<name>A0ABT3KVL8_9BURK</name>
<organism evidence="5 6">
    <name type="scientific">Verminephrobacter aporrectodeae subsp. tuberculatae</name>
    <dbReference type="NCBI Taxonomy" id="1110392"/>
    <lineage>
        <taxon>Bacteria</taxon>
        <taxon>Pseudomonadati</taxon>
        <taxon>Pseudomonadota</taxon>
        <taxon>Betaproteobacteria</taxon>
        <taxon>Burkholderiales</taxon>
        <taxon>Comamonadaceae</taxon>
        <taxon>Verminephrobacter</taxon>
    </lineage>
</organism>
<evidence type="ECO:0000256" key="1">
    <source>
        <dbReference type="ARBA" id="ARBA00023015"/>
    </source>
</evidence>